<dbReference type="PANTHER" id="PTHR36143">
    <property type="entry name" value="OS08G0177500 PROTEIN"/>
    <property type="match status" value="1"/>
</dbReference>
<dbReference type="Proteomes" id="UP001632038">
    <property type="component" value="Unassembled WGS sequence"/>
</dbReference>
<evidence type="ECO:0000256" key="2">
    <source>
        <dbReference type="SAM" id="Phobius"/>
    </source>
</evidence>
<name>A0ABD3DYJ9_9LAMI</name>
<keyword evidence="2" id="KW-0812">Transmembrane</keyword>
<feature type="transmembrane region" description="Helical" evidence="2">
    <location>
        <begin position="27"/>
        <end position="47"/>
    </location>
</feature>
<sequence length="360" mass="41180">MGVTMRTGNGAIHGGAYIGSRRRWNNVYVWMVIIAIVFGFGLVLGVMGRNHKRALNLLIEQKHAQLNSLHLLLQKEREHTQEIKAKTDEMRIKMYNLRARNIELNSKISDLHSMISSLRDDQSTVELHFKEKQNEAKLALTEITQQKEAEIEDLKHRLQLCANVESLSKKNKLLIAPTNETAKENIPGIEDDASKTDKENNEYKNDKTVDEEVNKEFATIENGDSGQVSNSSKEIDSRELENQDNSKDEHFRLGRKSGYVRRAKGKRWKTAIDKKRGENDEKTDHKQLQENSREKVENSPPVVKLENSTKAVDTEYTRVKVANGDMSESDDEHINSRGWIKVSGTNEDPEDEDRKDGPEF</sequence>
<gene>
    <name evidence="3" type="ORF">CASFOL_008110</name>
</gene>
<feature type="compositionally biased region" description="Basic and acidic residues" evidence="1">
    <location>
        <begin position="233"/>
        <end position="252"/>
    </location>
</feature>
<keyword evidence="4" id="KW-1185">Reference proteome</keyword>
<keyword evidence="2" id="KW-1133">Transmembrane helix</keyword>
<dbReference type="PANTHER" id="PTHR36143:SF4">
    <property type="entry name" value="OS08G0177500 PROTEIN"/>
    <property type="match status" value="1"/>
</dbReference>
<dbReference type="AlphaFoldDB" id="A0ABD3DYJ9"/>
<reference evidence="4" key="1">
    <citation type="journal article" date="2024" name="IScience">
        <title>Strigolactones Initiate the Formation of Haustorium-like Structures in Castilleja.</title>
        <authorList>
            <person name="Buerger M."/>
            <person name="Peterson D."/>
            <person name="Chory J."/>
        </authorList>
    </citation>
    <scope>NUCLEOTIDE SEQUENCE [LARGE SCALE GENOMIC DNA]</scope>
</reference>
<feature type="compositionally biased region" description="Basic and acidic residues" evidence="1">
    <location>
        <begin position="192"/>
        <end position="215"/>
    </location>
</feature>
<keyword evidence="2" id="KW-0472">Membrane</keyword>
<proteinExistence type="predicted"/>
<organism evidence="3 4">
    <name type="scientific">Castilleja foliolosa</name>
    <dbReference type="NCBI Taxonomy" id="1961234"/>
    <lineage>
        <taxon>Eukaryota</taxon>
        <taxon>Viridiplantae</taxon>
        <taxon>Streptophyta</taxon>
        <taxon>Embryophyta</taxon>
        <taxon>Tracheophyta</taxon>
        <taxon>Spermatophyta</taxon>
        <taxon>Magnoliopsida</taxon>
        <taxon>eudicotyledons</taxon>
        <taxon>Gunneridae</taxon>
        <taxon>Pentapetalae</taxon>
        <taxon>asterids</taxon>
        <taxon>lamiids</taxon>
        <taxon>Lamiales</taxon>
        <taxon>Orobanchaceae</taxon>
        <taxon>Pedicularideae</taxon>
        <taxon>Castillejinae</taxon>
        <taxon>Castilleja</taxon>
    </lineage>
</organism>
<accession>A0ABD3DYJ9</accession>
<feature type="compositionally biased region" description="Basic and acidic residues" evidence="1">
    <location>
        <begin position="270"/>
        <end position="297"/>
    </location>
</feature>
<evidence type="ECO:0000313" key="3">
    <source>
        <dbReference type="EMBL" id="KAL3647142.1"/>
    </source>
</evidence>
<feature type="region of interest" description="Disordered" evidence="1">
    <location>
        <begin position="184"/>
        <end position="360"/>
    </location>
</feature>
<feature type="compositionally biased region" description="Basic residues" evidence="1">
    <location>
        <begin position="253"/>
        <end position="269"/>
    </location>
</feature>
<evidence type="ECO:0000256" key="1">
    <source>
        <dbReference type="SAM" id="MobiDB-lite"/>
    </source>
</evidence>
<comment type="caution">
    <text evidence="3">The sequence shown here is derived from an EMBL/GenBank/DDBJ whole genome shotgun (WGS) entry which is preliminary data.</text>
</comment>
<feature type="compositionally biased region" description="Polar residues" evidence="1">
    <location>
        <begin position="222"/>
        <end position="232"/>
    </location>
</feature>
<dbReference type="EMBL" id="JAVIJP010000009">
    <property type="protein sequence ID" value="KAL3647142.1"/>
    <property type="molecule type" value="Genomic_DNA"/>
</dbReference>
<protein>
    <submittedName>
        <fullName evidence="3">Uncharacterized protein</fullName>
    </submittedName>
</protein>
<evidence type="ECO:0000313" key="4">
    <source>
        <dbReference type="Proteomes" id="UP001632038"/>
    </source>
</evidence>